<accession>A0A5J4W483</accession>
<gene>
    <name evidence="1" type="ORF">EZS28_014928</name>
</gene>
<dbReference type="Proteomes" id="UP000324800">
    <property type="component" value="Unassembled WGS sequence"/>
</dbReference>
<dbReference type="EMBL" id="SNRW01003545">
    <property type="protein sequence ID" value="KAA6389545.1"/>
    <property type="molecule type" value="Genomic_DNA"/>
</dbReference>
<dbReference type="AlphaFoldDB" id="A0A5J4W483"/>
<protein>
    <recommendedName>
        <fullName evidence="3">Tail fiber protein</fullName>
    </recommendedName>
</protein>
<evidence type="ECO:0008006" key="3">
    <source>
        <dbReference type="Google" id="ProtNLM"/>
    </source>
</evidence>
<evidence type="ECO:0000313" key="2">
    <source>
        <dbReference type="Proteomes" id="UP000324800"/>
    </source>
</evidence>
<proteinExistence type="predicted"/>
<name>A0A5J4W483_9EUKA</name>
<comment type="caution">
    <text evidence="1">The sequence shown here is derived from an EMBL/GenBank/DDBJ whole genome shotgun (WGS) entry which is preliminary data.</text>
</comment>
<reference evidence="1 2" key="1">
    <citation type="submission" date="2019-03" db="EMBL/GenBank/DDBJ databases">
        <title>Single cell metagenomics reveals metabolic interactions within the superorganism composed of flagellate Streblomastix strix and complex community of Bacteroidetes bacteria on its surface.</title>
        <authorList>
            <person name="Treitli S.C."/>
            <person name="Kolisko M."/>
            <person name="Husnik F."/>
            <person name="Keeling P."/>
            <person name="Hampl V."/>
        </authorList>
    </citation>
    <scope>NUCLEOTIDE SEQUENCE [LARGE SCALE GENOMIC DNA]</scope>
    <source>
        <strain evidence="1">ST1C</strain>
    </source>
</reference>
<evidence type="ECO:0000313" key="1">
    <source>
        <dbReference type="EMBL" id="KAA6389545.1"/>
    </source>
</evidence>
<sequence>MGFFSNIANFGSKILGGVKHVAQWIAPTLHKVLSTVAGPVGMIHPGIGGALGAAYYFQYSKRGGNSAGGMLQNEDYQLFIDNDNALVYAANNQIIDGQASDFALKIAPDVNQLQSTVGSIDADIVGVKNDIDIVKQELARQQHFRGYYLLNTDITSLPESADGDFAFSTESGTVWMYSDEPQAESSTWYNSGQVVPDQVSPASDAVPLVDNATGVAGISTEYSRGDHQHPLQISSVLPSADTATGEAGTANTYARFDHTHHVNLSNGVPLKDSGTGTAGASNIYASATHQHPLNIDPTVANVPMVNATAAANGTSDFYSRNNHVHPQQLTYDGNITATKFIKTGGLPTEILCANGDTTAIDAKLSRTYTDSEWIRLCVFPAGNSPKYTENGITNVYGIFTAPTYMVQNYVLNAGTPSSFAGVSCGAVQINPNGNNFYEGIRISRSAVSNYSGIYLGCNPSLTSGSLTDQWSIVNTPTGELRIGVGEQLLNDNQGLQISADGNTLSFNGSVIAGVGATNGASGGTVNYSAGNPILWGVNSVDTNGEFYSNGPKVYWRARPITMGSVPP</sequence>
<organism evidence="1 2">
    <name type="scientific">Streblomastix strix</name>
    <dbReference type="NCBI Taxonomy" id="222440"/>
    <lineage>
        <taxon>Eukaryota</taxon>
        <taxon>Metamonada</taxon>
        <taxon>Preaxostyla</taxon>
        <taxon>Oxymonadida</taxon>
        <taxon>Streblomastigidae</taxon>
        <taxon>Streblomastix</taxon>
    </lineage>
</organism>